<gene>
    <name evidence="7" type="ORF">LCGC14_2754690</name>
</gene>
<keyword evidence="1" id="KW-0813">Transport</keyword>
<evidence type="ECO:0000259" key="6">
    <source>
        <dbReference type="Pfam" id="PF09459"/>
    </source>
</evidence>
<dbReference type="GO" id="GO:0020037">
    <property type="term" value="F:heme binding"/>
    <property type="evidence" value="ECO:0007669"/>
    <property type="project" value="InterPro"/>
</dbReference>
<evidence type="ECO:0000256" key="5">
    <source>
        <dbReference type="ARBA" id="ARBA00023004"/>
    </source>
</evidence>
<dbReference type="InterPro" id="IPR019020">
    <property type="entry name" value="Cyt-c552/DMSO_Rdtase_haem-bd"/>
</dbReference>
<keyword evidence="4" id="KW-0249">Electron transport</keyword>
<proteinExistence type="predicted"/>
<keyword evidence="3" id="KW-0479">Metal-binding</keyword>
<feature type="non-terminal residue" evidence="7">
    <location>
        <position position="1"/>
    </location>
</feature>
<feature type="domain" description="Cytochrome c-552/DMSO reductase-like haem-binding" evidence="6">
    <location>
        <begin position="4"/>
        <end position="192"/>
    </location>
</feature>
<evidence type="ECO:0000313" key="7">
    <source>
        <dbReference type="EMBL" id="KKK87293.1"/>
    </source>
</evidence>
<organism evidence="7">
    <name type="scientific">marine sediment metagenome</name>
    <dbReference type="NCBI Taxonomy" id="412755"/>
    <lineage>
        <taxon>unclassified sequences</taxon>
        <taxon>metagenomes</taxon>
        <taxon>ecological metagenomes</taxon>
    </lineage>
</organism>
<evidence type="ECO:0000256" key="1">
    <source>
        <dbReference type="ARBA" id="ARBA00022448"/>
    </source>
</evidence>
<reference evidence="7" key="1">
    <citation type="journal article" date="2015" name="Nature">
        <title>Complex archaea that bridge the gap between prokaryotes and eukaryotes.</title>
        <authorList>
            <person name="Spang A."/>
            <person name="Saw J.H."/>
            <person name="Jorgensen S.L."/>
            <person name="Zaremba-Niedzwiedzka K."/>
            <person name="Martijn J."/>
            <person name="Lind A.E."/>
            <person name="van Eijk R."/>
            <person name="Schleper C."/>
            <person name="Guy L."/>
            <person name="Ettema T.J."/>
        </authorList>
    </citation>
    <scope>NUCLEOTIDE SEQUENCE</scope>
</reference>
<dbReference type="AlphaFoldDB" id="A0A0F8Z0Y0"/>
<protein>
    <recommendedName>
        <fullName evidence="6">Cytochrome c-552/DMSO reductase-like haem-binding domain-containing protein</fullName>
    </recommendedName>
</protein>
<dbReference type="Pfam" id="PF09459">
    <property type="entry name" value="EB_dh"/>
    <property type="match status" value="1"/>
</dbReference>
<dbReference type="EMBL" id="LAZR01050467">
    <property type="protein sequence ID" value="KKK87293.1"/>
    <property type="molecule type" value="Genomic_DNA"/>
</dbReference>
<dbReference type="Gene3D" id="2.60.40.1190">
    <property type="match status" value="1"/>
</dbReference>
<name>A0A0F8Z0Y0_9ZZZZ</name>
<comment type="caution">
    <text evidence="7">The sequence shown here is derived from an EMBL/GenBank/DDBJ whole genome shotgun (WGS) entry which is preliminary data.</text>
</comment>
<sequence length="409" mass="45976">DNTFYLIASWPDDTKSDMRDPYVWNDEKKEYERPSKPDDQFALEFPMAGNFDISMLTLVNEYTADVWHWKAGRGNPIGWVDDKRHIISQKQIPHGKEYSMGGHGKVYVARIADEGQSSYYLKPKPAGFEGDLVNSFEHRQPSGSIADVRGKAVYDGKGWTLEMSRKFNTHNADDAVIDPAMDNICAIAVLNDELYWRHSVSTAITLRFVGGPTDKTQALWNFDGGNEMPPGWKVAETGGKGKPATWEAISDDSAPSQPNAIAITVNENYGSTFNLLLAEGTKYKDLKVEVMVKAISGKEDQGGGPIWRAKDADNYYIARWNPLEDNFRVYFVKNGRRRQLGSATIKTNPGIWHKIEIEHKGNKIVAKFDGKKLIELEDSTFSEPGMVGLWTKADAVTAFYDFVVKEENE</sequence>
<accession>A0A0F8Z0Y0</accession>
<dbReference type="Gene3D" id="2.60.120.560">
    <property type="entry name" value="Exo-inulinase, domain 1"/>
    <property type="match status" value="1"/>
</dbReference>
<evidence type="ECO:0000256" key="3">
    <source>
        <dbReference type="ARBA" id="ARBA00022723"/>
    </source>
</evidence>
<dbReference type="GO" id="GO:0046872">
    <property type="term" value="F:metal ion binding"/>
    <property type="evidence" value="ECO:0007669"/>
    <property type="project" value="UniProtKB-KW"/>
</dbReference>
<evidence type="ECO:0000256" key="4">
    <source>
        <dbReference type="ARBA" id="ARBA00022982"/>
    </source>
</evidence>
<keyword evidence="5" id="KW-0408">Iron</keyword>
<keyword evidence="2" id="KW-0349">Heme</keyword>
<evidence type="ECO:0000256" key="2">
    <source>
        <dbReference type="ARBA" id="ARBA00022617"/>
    </source>
</evidence>